<dbReference type="HAMAP" id="MF_01343_B">
    <property type="entry name" value="Ribosomal_uS15_B"/>
    <property type="match status" value="1"/>
</dbReference>
<evidence type="ECO:0000256" key="5">
    <source>
        <dbReference type="RuleBase" id="RU003919"/>
    </source>
</evidence>
<protein>
    <recommendedName>
        <fullName evidence="4">Small ribosomal subunit protein uS15</fullName>
    </recommendedName>
</protein>
<dbReference type="Proteomes" id="UP000198379">
    <property type="component" value="Unassembled WGS sequence"/>
</dbReference>
<evidence type="ECO:0000256" key="2">
    <source>
        <dbReference type="ARBA" id="ARBA00023274"/>
    </source>
</evidence>
<dbReference type="PANTHER" id="PTHR23321:SF26">
    <property type="entry name" value="SMALL RIBOSOMAL SUBUNIT PROTEIN US15M"/>
    <property type="match status" value="1"/>
</dbReference>
<accession>A0A239C3N7</accession>
<reference evidence="7 8" key="1">
    <citation type="submission" date="2017-06" db="EMBL/GenBank/DDBJ databases">
        <authorList>
            <person name="Kim H.J."/>
            <person name="Triplett B.A."/>
        </authorList>
    </citation>
    <scope>NUCLEOTIDE SEQUENCE [LARGE SCALE GENOMIC DNA]</scope>
    <source>
        <strain evidence="7 8">DSM 25597</strain>
    </source>
</reference>
<dbReference type="GO" id="GO:0022627">
    <property type="term" value="C:cytosolic small ribosomal subunit"/>
    <property type="evidence" value="ECO:0007669"/>
    <property type="project" value="TreeGrafter"/>
</dbReference>
<dbReference type="InterPro" id="IPR009068">
    <property type="entry name" value="uS15_NS1_RNA-bd_sf"/>
</dbReference>
<dbReference type="NCBIfam" id="TIGR00952">
    <property type="entry name" value="S15_bact"/>
    <property type="match status" value="1"/>
</dbReference>
<comment type="function">
    <text evidence="4 6">One of the primary rRNA binding proteins, it binds directly to 16S rRNA where it helps nucleate assembly of the platform of the 30S subunit by binding and bridging several RNA helices of the 16S rRNA.</text>
</comment>
<comment type="function">
    <text evidence="4">Forms an intersubunit bridge (bridge B4) with the 23S rRNA of the 50S subunit in the ribosome.</text>
</comment>
<dbReference type="FunFam" id="1.10.287.10:FF:000002">
    <property type="entry name" value="30S ribosomal protein S15"/>
    <property type="match status" value="1"/>
</dbReference>
<keyword evidence="4 6" id="KW-0694">RNA-binding</keyword>
<keyword evidence="4 6" id="KW-0699">rRNA-binding</keyword>
<name>A0A239C3N7_9FLAO</name>
<evidence type="ECO:0000256" key="3">
    <source>
        <dbReference type="ARBA" id="ARBA00064542"/>
    </source>
</evidence>
<dbReference type="RefSeq" id="WP_089373111.1">
    <property type="nucleotide sequence ID" value="NZ_BMEP01000004.1"/>
</dbReference>
<organism evidence="7 8">
    <name type="scientific">Dokdonia pacifica</name>
    <dbReference type="NCBI Taxonomy" id="1627892"/>
    <lineage>
        <taxon>Bacteria</taxon>
        <taxon>Pseudomonadati</taxon>
        <taxon>Bacteroidota</taxon>
        <taxon>Flavobacteriia</taxon>
        <taxon>Flavobacteriales</taxon>
        <taxon>Flavobacteriaceae</taxon>
        <taxon>Dokdonia</taxon>
    </lineage>
</organism>
<dbReference type="OrthoDB" id="9799262at2"/>
<evidence type="ECO:0000313" key="8">
    <source>
        <dbReference type="Proteomes" id="UP000198379"/>
    </source>
</evidence>
<dbReference type="GO" id="GO:0019843">
    <property type="term" value="F:rRNA binding"/>
    <property type="evidence" value="ECO:0007669"/>
    <property type="project" value="UniProtKB-UniRule"/>
</dbReference>
<dbReference type="SUPFAM" id="SSF47060">
    <property type="entry name" value="S15/NS1 RNA-binding domain"/>
    <property type="match status" value="1"/>
</dbReference>
<dbReference type="PANTHER" id="PTHR23321">
    <property type="entry name" value="RIBOSOMAL PROTEIN S15, BACTERIAL AND ORGANELLAR"/>
    <property type="match status" value="1"/>
</dbReference>
<dbReference type="InterPro" id="IPR000589">
    <property type="entry name" value="Ribosomal_uS15"/>
</dbReference>
<dbReference type="GO" id="GO:0006412">
    <property type="term" value="P:translation"/>
    <property type="evidence" value="ECO:0007669"/>
    <property type="project" value="UniProtKB-UniRule"/>
</dbReference>
<comment type="similarity">
    <text evidence="4 5">Belongs to the universal ribosomal protein uS15 family.</text>
</comment>
<keyword evidence="2 4" id="KW-0687">Ribonucleoprotein</keyword>
<evidence type="ECO:0000256" key="6">
    <source>
        <dbReference type="RuleBase" id="RU004524"/>
    </source>
</evidence>
<dbReference type="PROSITE" id="PS00362">
    <property type="entry name" value="RIBOSOMAL_S15"/>
    <property type="match status" value="1"/>
</dbReference>
<dbReference type="Gene3D" id="1.10.287.10">
    <property type="entry name" value="S15/NS1, RNA-binding"/>
    <property type="match status" value="1"/>
</dbReference>
<dbReference type="InterPro" id="IPR005290">
    <property type="entry name" value="Ribosomal_uS15_bac-type"/>
</dbReference>
<evidence type="ECO:0000313" key="7">
    <source>
        <dbReference type="EMBL" id="SNS14796.1"/>
    </source>
</evidence>
<dbReference type="CDD" id="cd00353">
    <property type="entry name" value="Ribosomal_S15p_S13e"/>
    <property type="match status" value="1"/>
</dbReference>
<keyword evidence="8" id="KW-1185">Reference proteome</keyword>
<evidence type="ECO:0000256" key="1">
    <source>
        <dbReference type="ARBA" id="ARBA00022980"/>
    </source>
</evidence>
<dbReference type="GO" id="GO:0003735">
    <property type="term" value="F:structural constituent of ribosome"/>
    <property type="evidence" value="ECO:0007669"/>
    <property type="project" value="InterPro"/>
</dbReference>
<evidence type="ECO:0000256" key="4">
    <source>
        <dbReference type="HAMAP-Rule" id="MF_01343"/>
    </source>
</evidence>
<dbReference type="Gene3D" id="6.10.250.3130">
    <property type="match status" value="1"/>
</dbReference>
<dbReference type="SMART" id="SM01387">
    <property type="entry name" value="Ribosomal_S15"/>
    <property type="match status" value="1"/>
</dbReference>
<dbReference type="EMBL" id="FZNY01000007">
    <property type="protein sequence ID" value="SNS14796.1"/>
    <property type="molecule type" value="Genomic_DNA"/>
</dbReference>
<dbReference type="Pfam" id="PF00312">
    <property type="entry name" value="Ribosomal_S15"/>
    <property type="match status" value="1"/>
</dbReference>
<keyword evidence="1 4" id="KW-0689">Ribosomal protein</keyword>
<sequence>MYLTKEVKEEIFEKHGKGKNDTGSAEGQIALFTHRINHLTEHLKNNRKDYNTERSLVKLVGKRRSLLDYLIKKDVLRYRAIIKELGIRK</sequence>
<gene>
    <name evidence="4" type="primary">rpsO</name>
    <name evidence="7" type="ORF">SAMN06265376_107109</name>
</gene>
<dbReference type="AlphaFoldDB" id="A0A239C3N7"/>
<comment type="subunit">
    <text evidence="3 4">Part of the 30S ribosomal subunit. Forms a bridge to the 50S subunit in the 70S ribosome, contacting the 23S rRNA.</text>
</comment>
<proteinExistence type="inferred from homology"/>